<reference evidence="1 2" key="1">
    <citation type="submission" date="2020-07" db="EMBL/GenBank/DDBJ databases">
        <title>Description of Kordia aestuariivivens sp. nov., isolated from a tidal flat.</title>
        <authorList>
            <person name="Park S."/>
            <person name="Yoon J.-H."/>
        </authorList>
    </citation>
    <scope>NUCLEOTIDE SEQUENCE [LARGE SCALE GENOMIC DNA]</scope>
    <source>
        <strain evidence="1 2">YSTF-M3</strain>
    </source>
</reference>
<proteinExistence type="predicted"/>
<accession>A0ABR7QAA6</accession>
<name>A0ABR7QAA6_9FLAO</name>
<evidence type="ECO:0000313" key="1">
    <source>
        <dbReference type="EMBL" id="MBC8755504.1"/>
    </source>
</evidence>
<dbReference type="Proteomes" id="UP000619238">
    <property type="component" value="Unassembled WGS sequence"/>
</dbReference>
<dbReference type="RefSeq" id="WP_187562555.1">
    <property type="nucleotide sequence ID" value="NZ_JACGWS010000007.1"/>
</dbReference>
<comment type="caution">
    <text evidence="1">The sequence shown here is derived from an EMBL/GenBank/DDBJ whole genome shotgun (WGS) entry which is preliminary data.</text>
</comment>
<protein>
    <submittedName>
        <fullName evidence="1">Uncharacterized protein</fullName>
    </submittedName>
</protein>
<evidence type="ECO:0000313" key="2">
    <source>
        <dbReference type="Proteomes" id="UP000619238"/>
    </source>
</evidence>
<dbReference type="EMBL" id="JACGWS010000007">
    <property type="protein sequence ID" value="MBC8755504.1"/>
    <property type="molecule type" value="Genomic_DNA"/>
</dbReference>
<gene>
    <name evidence="1" type="ORF">H2O64_12575</name>
</gene>
<sequence length="137" mass="16223">MKPIIKLLLDEFIEHRISHFHGSSKYHLFAKTNEALGETEIGTPIIKLLVRDILMWHKDLVHLAMEEEHDYEITVKDFFYENFKTFFKTCPELNLLFKMEGKVITYADSLTSEEIAEIRQYFLDNLEVSIRVTRSPK</sequence>
<organism evidence="1 2">
    <name type="scientific">Kordia aestuariivivens</name>
    <dbReference type="NCBI Taxonomy" id="2759037"/>
    <lineage>
        <taxon>Bacteria</taxon>
        <taxon>Pseudomonadati</taxon>
        <taxon>Bacteroidota</taxon>
        <taxon>Flavobacteriia</taxon>
        <taxon>Flavobacteriales</taxon>
        <taxon>Flavobacteriaceae</taxon>
        <taxon>Kordia</taxon>
    </lineage>
</organism>
<keyword evidence="2" id="KW-1185">Reference proteome</keyword>